<dbReference type="SUPFAM" id="SSF50978">
    <property type="entry name" value="WD40 repeat-like"/>
    <property type="match status" value="1"/>
</dbReference>
<evidence type="ECO:0000256" key="2">
    <source>
        <dbReference type="ARBA" id="ARBA00022574"/>
    </source>
</evidence>
<sequence>MDMDDHQACTSMEVTENDRSSDDDGIHWHFSQVKGNVEPDGGITSDADIISCVEFSHDGEFLATGDKGGRVVIFQRDQSGKFINGQRSTDYNVYSTFQSHEPEFDYLKSLEIEEKINQIKWLKRKNAANFILSTNDKTIKLWKISEREKKVADGDWNLARDADGATVASVFPLLLTLLAFLMHATGFNGQLKLPRLVPMELIVEASPRRVYGNAHTYHVNSISVNSDQEIFLSADDLRINIWHLEITNESFNIVDIKPVNMEELTEVITAAEFHPTQCHWFVYSSSKGSIRLCDMRDRALCDIHAKLFEESEDPANRSFFSEIIASVSDVKFSHNGRYLLTRDYLTAKVWDINMESGPVETYPVHDYLRSKLCTLYENDSIFDKFEVDWSGDDNHILTGSYNNFFRSFKRGVEAGVAKTYEARIEKSHVCLPTRRVLTSGARVNKKRVLAGAAETQVDEDVSADSLDFTKKILHTAWHPEQNIVALGATNRLYIFQDK</sequence>
<dbReference type="PROSITE" id="PS01024">
    <property type="entry name" value="PR55_1"/>
    <property type="match status" value="1"/>
</dbReference>
<dbReference type="AlphaFoldDB" id="A0A3P6T4X2"/>
<dbReference type="STRING" id="42156.A0A3P6T4X2"/>
<accession>A0A3P6T4X2</accession>
<proteinExistence type="inferred from homology"/>
<dbReference type="InterPro" id="IPR036322">
    <property type="entry name" value="WD40_repeat_dom_sf"/>
</dbReference>
<dbReference type="OrthoDB" id="6274823at2759"/>
<dbReference type="GO" id="GO:0000159">
    <property type="term" value="C:protein phosphatase type 2A complex"/>
    <property type="evidence" value="ECO:0007669"/>
    <property type="project" value="UniProtKB-UniRule"/>
</dbReference>
<evidence type="ECO:0000256" key="1">
    <source>
        <dbReference type="ARBA" id="ARBA00008259"/>
    </source>
</evidence>
<dbReference type="OMA" id="LVPMELI"/>
<evidence type="ECO:0000256" key="5">
    <source>
        <dbReference type="SAM" id="MobiDB-lite"/>
    </source>
</evidence>
<gene>
    <name evidence="6" type="ORF">NLS_LOCUS6020</name>
</gene>
<keyword evidence="3 4" id="KW-0677">Repeat</keyword>
<dbReference type="Proteomes" id="UP000277928">
    <property type="component" value="Unassembled WGS sequence"/>
</dbReference>
<protein>
    <recommendedName>
        <fullName evidence="4">Serine/threonine-protein phosphatase 2A 55 kDa regulatory subunit B</fullName>
    </recommendedName>
</protein>
<organism evidence="6 7">
    <name type="scientific">Litomosoides sigmodontis</name>
    <name type="common">Filarial nematode worm</name>
    <dbReference type="NCBI Taxonomy" id="42156"/>
    <lineage>
        <taxon>Eukaryota</taxon>
        <taxon>Metazoa</taxon>
        <taxon>Ecdysozoa</taxon>
        <taxon>Nematoda</taxon>
        <taxon>Chromadorea</taxon>
        <taxon>Rhabditida</taxon>
        <taxon>Spirurina</taxon>
        <taxon>Spiruromorpha</taxon>
        <taxon>Filarioidea</taxon>
        <taxon>Onchocercidae</taxon>
        <taxon>Litomosoides</taxon>
    </lineage>
</organism>
<dbReference type="Pfam" id="PF00400">
    <property type="entry name" value="WD40"/>
    <property type="match status" value="2"/>
</dbReference>
<dbReference type="Gene3D" id="2.130.10.10">
    <property type="entry name" value="YVTN repeat-like/Quinoprotein amine dehydrogenase"/>
    <property type="match status" value="3"/>
</dbReference>
<name>A0A3P6T4X2_LITSI</name>
<dbReference type="GO" id="GO:0019888">
    <property type="term" value="F:protein phosphatase regulator activity"/>
    <property type="evidence" value="ECO:0007669"/>
    <property type="project" value="InterPro"/>
</dbReference>
<dbReference type="SMART" id="SM00320">
    <property type="entry name" value="WD40"/>
    <property type="match status" value="7"/>
</dbReference>
<dbReference type="EMBL" id="UYRX01000497">
    <property type="protein sequence ID" value="VDK83022.1"/>
    <property type="molecule type" value="Genomic_DNA"/>
</dbReference>
<evidence type="ECO:0000313" key="6">
    <source>
        <dbReference type="EMBL" id="VDK83022.1"/>
    </source>
</evidence>
<evidence type="ECO:0000256" key="4">
    <source>
        <dbReference type="RuleBase" id="RU331113"/>
    </source>
</evidence>
<keyword evidence="7" id="KW-1185">Reference proteome</keyword>
<comment type="similarity">
    <text evidence="1 4">Belongs to the phosphatase 2A regulatory subunit B family.</text>
</comment>
<dbReference type="PRINTS" id="PR00600">
    <property type="entry name" value="PP2APR55"/>
</dbReference>
<reference evidence="6 7" key="1">
    <citation type="submission" date="2018-08" db="EMBL/GenBank/DDBJ databases">
        <authorList>
            <person name="Laetsch R D."/>
            <person name="Stevens L."/>
            <person name="Kumar S."/>
            <person name="Blaxter L. M."/>
        </authorList>
    </citation>
    <scope>NUCLEOTIDE SEQUENCE [LARGE SCALE GENOMIC DNA]</scope>
</reference>
<dbReference type="InterPro" id="IPR018067">
    <property type="entry name" value="PP2A_PR55_CS"/>
</dbReference>
<dbReference type="InterPro" id="IPR000009">
    <property type="entry name" value="PP2A_PR55"/>
</dbReference>
<dbReference type="InterPro" id="IPR015943">
    <property type="entry name" value="WD40/YVTN_repeat-like_dom_sf"/>
</dbReference>
<dbReference type="PANTHER" id="PTHR11871">
    <property type="entry name" value="PROTEIN PHOSPHATASE PP2A REGULATORY SUBUNIT B"/>
    <property type="match status" value="1"/>
</dbReference>
<dbReference type="PIRSF" id="PIRSF037309">
    <property type="entry name" value="PP2A_PR55"/>
    <property type="match status" value="1"/>
</dbReference>
<evidence type="ECO:0000313" key="7">
    <source>
        <dbReference type="Proteomes" id="UP000277928"/>
    </source>
</evidence>
<dbReference type="InterPro" id="IPR001680">
    <property type="entry name" value="WD40_rpt"/>
</dbReference>
<feature type="region of interest" description="Disordered" evidence="5">
    <location>
        <begin position="1"/>
        <end position="24"/>
    </location>
</feature>
<dbReference type="FunFam" id="2.130.10.10:FF:001147">
    <property type="entry name" value="Serine/threonine-protein phosphatase 2A 55 kDa regulatory subunit B"/>
    <property type="match status" value="1"/>
</dbReference>
<keyword evidence="2 4" id="KW-0853">WD repeat</keyword>
<evidence type="ECO:0000256" key="3">
    <source>
        <dbReference type="ARBA" id="ARBA00022737"/>
    </source>
</evidence>